<evidence type="ECO:0000256" key="3">
    <source>
        <dbReference type="ARBA" id="ARBA00022741"/>
    </source>
</evidence>
<comment type="catalytic activity">
    <reaction evidence="7">
        <text>shikimate + ATP = 3-phosphoshikimate + ADP + H(+)</text>
        <dbReference type="Rhea" id="RHEA:13121"/>
        <dbReference type="ChEBI" id="CHEBI:15378"/>
        <dbReference type="ChEBI" id="CHEBI:30616"/>
        <dbReference type="ChEBI" id="CHEBI:36208"/>
        <dbReference type="ChEBI" id="CHEBI:145989"/>
        <dbReference type="ChEBI" id="CHEBI:456216"/>
        <dbReference type="EC" id="2.7.1.71"/>
    </reaction>
</comment>
<dbReference type="InterPro" id="IPR027417">
    <property type="entry name" value="P-loop_NTPase"/>
</dbReference>
<dbReference type="Pfam" id="PF01202">
    <property type="entry name" value="SKI"/>
    <property type="match status" value="1"/>
</dbReference>
<evidence type="ECO:0000256" key="4">
    <source>
        <dbReference type="ARBA" id="ARBA00022777"/>
    </source>
</evidence>
<comment type="function">
    <text evidence="7">Catalyzes the specific phosphorylation of the 3-hydroxyl group of shikimic acid using ATP as a cosubstrate.</text>
</comment>
<dbReference type="Proteomes" id="UP000319976">
    <property type="component" value="Chromosome"/>
</dbReference>
<comment type="cofactor">
    <cofactor evidence="7">
        <name>Mg(2+)</name>
        <dbReference type="ChEBI" id="CHEBI:18420"/>
    </cofactor>
    <text evidence="7">Binds 1 Mg(2+) ion per subunit.</text>
</comment>
<dbReference type="PANTHER" id="PTHR21087">
    <property type="entry name" value="SHIKIMATE KINASE"/>
    <property type="match status" value="1"/>
</dbReference>
<dbReference type="GO" id="GO:0005524">
    <property type="term" value="F:ATP binding"/>
    <property type="evidence" value="ECO:0007669"/>
    <property type="project" value="UniProtKB-UniRule"/>
</dbReference>
<sequence length="172" mass="18448">MSRLPDNLILVGMPGSGKTTIGRPLAQRIGYKMVDTDDLIEAGEGMRLCEIQAKHSVTGFLKIEEAHAMSVSGTGQVISTGGSVVYSEPAMRHLKSIGTVVFLDVPLKELSERLADLGDRGVIIAPGHTLADLEAERRPLYERYADLTIKCENHPAGWIAAEIATHCLAGLG</sequence>
<dbReference type="InterPro" id="IPR000623">
    <property type="entry name" value="Shikimate_kinase/TSH1"/>
</dbReference>
<dbReference type="GO" id="GO:0000287">
    <property type="term" value="F:magnesium ion binding"/>
    <property type="evidence" value="ECO:0007669"/>
    <property type="project" value="UniProtKB-UniRule"/>
</dbReference>
<comment type="pathway">
    <text evidence="7">Metabolic intermediate biosynthesis; chorismate biosynthesis; chorismate from D-erythrose 4-phosphate and phosphoenolpyruvate: step 5/7.</text>
</comment>
<protein>
    <recommendedName>
        <fullName evidence="7">Shikimate kinase</fullName>
        <shortName evidence="7">SK</shortName>
        <ecNumber evidence="7">2.7.1.71</ecNumber>
    </recommendedName>
</protein>
<evidence type="ECO:0000256" key="7">
    <source>
        <dbReference type="HAMAP-Rule" id="MF_00109"/>
    </source>
</evidence>
<feature type="binding site" evidence="7">
    <location>
        <position position="120"/>
    </location>
    <ligand>
        <name>ATP</name>
        <dbReference type="ChEBI" id="CHEBI:30616"/>
    </ligand>
</feature>
<name>A0A517T368_9PLAN</name>
<comment type="similarity">
    <text evidence="7">Belongs to the shikimate kinase family.</text>
</comment>
<keyword evidence="2 7" id="KW-0808">Transferase</keyword>
<keyword evidence="9" id="KW-1185">Reference proteome</keyword>
<evidence type="ECO:0000256" key="2">
    <source>
        <dbReference type="ARBA" id="ARBA00022679"/>
    </source>
</evidence>
<evidence type="ECO:0000256" key="6">
    <source>
        <dbReference type="ARBA" id="ARBA00023141"/>
    </source>
</evidence>
<feature type="binding site" evidence="7">
    <location>
        <position position="37"/>
    </location>
    <ligand>
        <name>substrate</name>
    </ligand>
</feature>
<feature type="binding site" evidence="7">
    <location>
        <position position="137"/>
    </location>
    <ligand>
        <name>substrate</name>
    </ligand>
</feature>
<dbReference type="PANTHER" id="PTHR21087:SF16">
    <property type="entry name" value="SHIKIMATE KINASE 1, CHLOROPLASTIC"/>
    <property type="match status" value="1"/>
</dbReference>
<dbReference type="OrthoDB" id="9800332at2"/>
<gene>
    <name evidence="8" type="primary">aroK_1</name>
    <name evidence="7" type="synonym">aroK</name>
    <name evidence="8" type="ORF">V22_00160</name>
</gene>
<organism evidence="8 9">
    <name type="scientific">Calycomorphotria hydatis</name>
    <dbReference type="NCBI Taxonomy" id="2528027"/>
    <lineage>
        <taxon>Bacteria</taxon>
        <taxon>Pseudomonadati</taxon>
        <taxon>Planctomycetota</taxon>
        <taxon>Planctomycetia</taxon>
        <taxon>Planctomycetales</taxon>
        <taxon>Planctomycetaceae</taxon>
        <taxon>Calycomorphotria</taxon>
    </lineage>
</organism>
<keyword evidence="7" id="KW-0479">Metal-binding</keyword>
<dbReference type="Gene3D" id="3.40.50.300">
    <property type="entry name" value="P-loop containing nucleotide triphosphate hydrolases"/>
    <property type="match status" value="1"/>
</dbReference>
<keyword evidence="7" id="KW-0460">Magnesium</keyword>
<dbReference type="PRINTS" id="PR01100">
    <property type="entry name" value="SHIKIMTKNASE"/>
</dbReference>
<dbReference type="EC" id="2.7.1.71" evidence="7"/>
<feature type="binding site" evidence="7">
    <location>
        <position position="19"/>
    </location>
    <ligand>
        <name>Mg(2+)</name>
        <dbReference type="ChEBI" id="CHEBI:18420"/>
    </ligand>
</feature>
<evidence type="ECO:0000313" key="9">
    <source>
        <dbReference type="Proteomes" id="UP000319976"/>
    </source>
</evidence>
<proteinExistence type="inferred from homology"/>
<dbReference type="GO" id="GO:0009423">
    <property type="term" value="P:chorismate biosynthetic process"/>
    <property type="evidence" value="ECO:0007669"/>
    <property type="project" value="UniProtKB-UniRule"/>
</dbReference>
<dbReference type="GO" id="GO:0005829">
    <property type="term" value="C:cytosol"/>
    <property type="evidence" value="ECO:0007669"/>
    <property type="project" value="TreeGrafter"/>
</dbReference>
<dbReference type="InterPro" id="IPR031322">
    <property type="entry name" value="Shikimate/glucono_kinase"/>
</dbReference>
<evidence type="ECO:0000313" key="8">
    <source>
        <dbReference type="EMBL" id="QDT62818.1"/>
    </source>
</evidence>
<evidence type="ECO:0000256" key="5">
    <source>
        <dbReference type="ARBA" id="ARBA00022840"/>
    </source>
</evidence>
<keyword evidence="3 7" id="KW-0547">Nucleotide-binding</keyword>
<dbReference type="RefSeq" id="WP_145258636.1">
    <property type="nucleotide sequence ID" value="NZ_CP036316.1"/>
</dbReference>
<keyword evidence="7" id="KW-0963">Cytoplasm</keyword>
<dbReference type="HAMAP" id="MF_00109">
    <property type="entry name" value="Shikimate_kinase"/>
    <property type="match status" value="1"/>
</dbReference>
<feature type="binding site" evidence="7">
    <location>
        <begin position="15"/>
        <end position="20"/>
    </location>
    <ligand>
        <name>ATP</name>
        <dbReference type="ChEBI" id="CHEBI:30616"/>
    </ligand>
</feature>
<keyword evidence="5 7" id="KW-0067">ATP-binding</keyword>
<feature type="binding site" evidence="7">
    <location>
        <position position="82"/>
    </location>
    <ligand>
        <name>substrate</name>
    </ligand>
</feature>
<dbReference type="GO" id="GO:0009073">
    <property type="term" value="P:aromatic amino acid family biosynthetic process"/>
    <property type="evidence" value="ECO:0007669"/>
    <property type="project" value="UniProtKB-KW"/>
</dbReference>
<dbReference type="CDD" id="cd00464">
    <property type="entry name" value="SK"/>
    <property type="match status" value="1"/>
</dbReference>
<keyword evidence="4 7" id="KW-0418">Kinase</keyword>
<dbReference type="GO" id="GO:0008652">
    <property type="term" value="P:amino acid biosynthetic process"/>
    <property type="evidence" value="ECO:0007669"/>
    <property type="project" value="UniProtKB-KW"/>
</dbReference>
<dbReference type="AlphaFoldDB" id="A0A517T368"/>
<comment type="subcellular location">
    <subcellularLocation>
        <location evidence="7">Cytoplasm</location>
    </subcellularLocation>
</comment>
<dbReference type="SUPFAM" id="SSF52540">
    <property type="entry name" value="P-loop containing nucleoside triphosphate hydrolases"/>
    <property type="match status" value="1"/>
</dbReference>
<evidence type="ECO:0000256" key="1">
    <source>
        <dbReference type="ARBA" id="ARBA00022605"/>
    </source>
</evidence>
<dbReference type="GO" id="GO:0004765">
    <property type="term" value="F:shikimate kinase activity"/>
    <property type="evidence" value="ECO:0007669"/>
    <property type="project" value="UniProtKB-UniRule"/>
</dbReference>
<reference evidence="8 9" key="1">
    <citation type="submission" date="2019-02" db="EMBL/GenBank/DDBJ databases">
        <title>Deep-cultivation of Planctomycetes and their phenomic and genomic characterization uncovers novel biology.</title>
        <authorList>
            <person name="Wiegand S."/>
            <person name="Jogler M."/>
            <person name="Boedeker C."/>
            <person name="Pinto D."/>
            <person name="Vollmers J."/>
            <person name="Rivas-Marin E."/>
            <person name="Kohn T."/>
            <person name="Peeters S.H."/>
            <person name="Heuer A."/>
            <person name="Rast P."/>
            <person name="Oberbeckmann S."/>
            <person name="Bunk B."/>
            <person name="Jeske O."/>
            <person name="Meyerdierks A."/>
            <person name="Storesund J.E."/>
            <person name="Kallscheuer N."/>
            <person name="Luecker S."/>
            <person name="Lage O.M."/>
            <person name="Pohl T."/>
            <person name="Merkel B.J."/>
            <person name="Hornburger P."/>
            <person name="Mueller R.-W."/>
            <person name="Bruemmer F."/>
            <person name="Labrenz M."/>
            <person name="Spormann A.M."/>
            <person name="Op den Camp H."/>
            <person name="Overmann J."/>
            <person name="Amann R."/>
            <person name="Jetten M.S.M."/>
            <person name="Mascher T."/>
            <person name="Medema M.H."/>
            <person name="Devos D.P."/>
            <person name="Kaster A.-K."/>
            <person name="Ovreas L."/>
            <person name="Rohde M."/>
            <person name="Galperin M.Y."/>
            <person name="Jogler C."/>
        </authorList>
    </citation>
    <scope>NUCLEOTIDE SEQUENCE [LARGE SCALE GENOMIC DNA]</scope>
    <source>
        <strain evidence="8 9">V22</strain>
    </source>
</reference>
<keyword evidence="1 7" id="KW-0028">Amino-acid biosynthesis</keyword>
<dbReference type="KEGG" id="chya:V22_00160"/>
<keyword evidence="6 7" id="KW-0057">Aromatic amino acid biosynthesis</keyword>
<dbReference type="EMBL" id="CP036316">
    <property type="protein sequence ID" value="QDT62818.1"/>
    <property type="molecule type" value="Genomic_DNA"/>
</dbReference>
<comment type="subunit">
    <text evidence="7">Monomer.</text>
</comment>
<comment type="caution">
    <text evidence="7">Lacks conserved residue(s) required for the propagation of feature annotation.</text>
</comment>
<dbReference type="UniPathway" id="UPA00053">
    <property type="reaction ID" value="UER00088"/>
</dbReference>
<accession>A0A517T368</accession>